<organism evidence="2 3">
    <name type="scientific">Blastococcus tunisiensis</name>
    <dbReference type="NCBI Taxonomy" id="1798228"/>
    <lineage>
        <taxon>Bacteria</taxon>
        <taxon>Bacillati</taxon>
        <taxon>Actinomycetota</taxon>
        <taxon>Actinomycetes</taxon>
        <taxon>Geodermatophilales</taxon>
        <taxon>Geodermatophilaceae</taxon>
        <taxon>Blastococcus</taxon>
    </lineage>
</organism>
<proteinExistence type="predicted"/>
<evidence type="ECO:0000256" key="1">
    <source>
        <dbReference type="SAM" id="MobiDB-lite"/>
    </source>
</evidence>
<accession>A0A1I2HZ81</accession>
<gene>
    <name evidence="2" type="ORF">SAMN05216574_11230</name>
</gene>
<sequence length="45" mass="5031">MGDKSPRQSMTKKASGKSIKEKRSEKRAKADTSSQMDNLTHGKKH</sequence>
<dbReference type="AlphaFoldDB" id="A0A1I2HZ81"/>
<name>A0A1I2HZ81_9ACTN</name>
<feature type="region of interest" description="Disordered" evidence="1">
    <location>
        <begin position="1"/>
        <end position="45"/>
    </location>
</feature>
<dbReference type="Proteomes" id="UP000198589">
    <property type="component" value="Unassembled WGS sequence"/>
</dbReference>
<protein>
    <submittedName>
        <fullName evidence="2">Uncharacterized protein</fullName>
    </submittedName>
</protein>
<feature type="compositionally biased region" description="Basic and acidic residues" evidence="1">
    <location>
        <begin position="18"/>
        <end position="30"/>
    </location>
</feature>
<dbReference type="EMBL" id="FOND01000012">
    <property type="protein sequence ID" value="SFF35369.1"/>
    <property type="molecule type" value="Genomic_DNA"/>
</dbReference>
<evidence type="ECO:0000313" key="3">
    <source>
        <dbReference type="Proteomes" id="UP000198589"/>
    </source>
</evidence>
<dbReference type="RefSeq" id="WP_175527299.1">
    <property type="nucleotide sequence ID" value="NZ_FOND01000012.1"/>
</dbReference>
<evidence type="ECO:0000313" key="2">
    <source>
        <dbReference type="EMBL" id="SFF35369.1"/>
    </source>
</evidence>
<reference evidence="3" key="1">
    <citation type="submission" date="2016-10" db="EMBL/GenBank/DDBJ databases">
        <authorList>
            <person name="Varghese N."/>
            <person name="Submissions S."/>
        </authorList>
    </citation>
    <scope>NUCLEOTIDE SEQUENCE [LARGE SCALE GENOMIC DNA]</scope>
    <source>
        <strain evidence="3">DSM 46838</strain>
    </source>
</reference>
<keyword evidence="3" id="KW-1185">Reference proteome</keyword>